<dbReference type="PANTHER" id="PTHR22145">
    <property type="entry name" value="SI:CH211-266K22.6"/>
    <property type="match status" value="1"/>
</dbReference>
<dbReference type="Proteomes" id="UP000694845">
    <property type="component" value="Unplaced"/>
</dbReference>
<dbReference type="RefSeq" id="XP_022092028.1">
    <property type="nucleotide sequence ID" value="XM_022236336.1"/>
</dbReference>
<name>A0A8B7YFL9_ACAPL</name>
<accession>A0A8B7YFL9</accession>
<proteinExistence type="predicted"/>
<dbReference type="Pfam" id="PF15344">
    <property type="entry name" value="FAM217"/>
    <property type="match status" value="1"/>
</dbReference>
<feature type="compositionally biased region" description="Polar residues" evidence="1">
    <location>
        <begin position="226"/>
        <end position="242"/>
    </location>
</feature>
<feature type="compositionally biased region" description="Polar residues" evidence="1">
    <location>
        <begin position="509"/>
        <end position="528"/>
    </location>
</feature>
<feature type="compositionally biased region" description="Polar residues" evidence="1">
    <location>
        <begin position="577"/>
        <end position="586"/>
    </location>
</feature>
<dbReference type="PANTHER" id="PTHR22145:SF2">
    <property type="entry name" value="SI:CH211-266K22.6"/>
    <property type="match status" value="1"/>
</dbReference>
<dbReference type="KEGG" id="aplc:110980045"/>
<feature type="region of interest" description="Disordered" evidence="1">
    <location>
        <begin position="288"/>
        <end position="319"/>
    </location>
</feature>
<feature type="region of interest" description="Disordered" evidence="1">
    <location>
        <begin position="492"/>
        <end position="530"/>
    </location>
</feature>
<feature type="region of interest" description="Disordered" evidence="1">
    <location>
        <begin position="573"/>
        <end position="650"/>
    </location>
</feature>
<evidence type="ECO:0000256" key="1">
    <source>
        <dbReference type="SAM" id="MobiDB-lite"/>
    </source>
</evidence>
<protein>
    <submittedName>
        <fullName evidence="3">Uncharacterized protein LOC110980045</fullName>
    </submittedName>
</protein>
<dbReference type="OMA" id="QIRKGWN"/>
<reference evidence="3" key="1">
    <citation type="submission" date="2025-08" db="UniProtKB">
        <authorList>
            <consortium name="RefSeq"/>
        </authorList>
    </citation>
    <scope>IDENTIFICATION</scope>
</reference>
<feature type="compositionally biased region" description="Basic residues" evidence="1">
    <location>
        <begin position="633"/>
        <end position="650"/>
    </location>
</feature>
<evidence type="ECO:0000313" key="3">
    <source>
        <dbReference type="RefSeq" id="XP_022092028.1"/>
    </source>
</evidence>
<sequence>MRMTLGISGPNMSFLSAVYSQSWPAPDPNKQTKRGFQGRLFQQSRRRNKTAHPGTVSPRPKHGRDYELQGCRGKGLLVSHSQQTPKKVSQQLSLTPSRHAGLDQTTYKWKTWTNFQQERENDQNDLTLYKITQDTFRKLSAQVHQVNQQISKYHGTGFKSFYSSGDRMVRTLRPSQLAASLPHQAPSIGSAPAGEAAVIDQGLAFQCTPVKRSNRRRPHSSIVVRSKQQQPVLRPHSTSALSGRQAEFDQLTPRIIGALSDGKQIDSDASHPGPFDIVSNDGKPEIVDAEKNQSGEDSEDSSHKYRVRTPPNFDLPPEDLDVDNYRGMFRYHSSSAGKKKQDPFPEALSKPYCYLDLLELSLLKEDWRHAIRAVPDGVEEKLIDRLIEMERLQITSAEWEKSQRLAPPKRAASATQVRKGWNATAALPTERAQSALARSRQSRNCSPDCLQPLCAGECKIKRDPPSGGCCHCKQAYCQGSCTEFGYHLHIRQPRQAEEEESPPRPKSCKSCTTGRTSNRKSTANTNTAVLGRPKSAFATFSSARQMVRKPRPISAVALKASEDLANLELSSAVGASGDQSSRPKTASSSSGSRLKSRGRDSMLPGKSFTSQRRRSLTDEPISTSAAKMNPKPIRVKSAKLKAKQKSSNKR</sequence>
<evidence type="ECO:0000313" key="2">
    <source>
        <dbReference type="Proteomes" id="UP000694845"/>
    </source>
</evidence>
<dbReference type="OrthoDB" id="10027339at2759"/>
<dbReference type="InterPro" id="IPR029266">
    <property type="entry name" value="FAM217"/>
</dbReference>
<feature type="region of interest" description="Disordered" evidence="1">
    <location>
        <begin position="21"/>
        <end position="65"/>
    </location>
</feature>
<feature type="region of interest" description="Disordered" evidence="1">
    <location>
        <begin position="209"/>
        <end position="246"/>
    </location>
</feature>
<feature type="region of interest" description="Disordered" evidence="1">
    <location>
        <begin position="263"/>
        <end position="282"/>
    </location>
</feature>
<keyword evidence="2" id="KW-1185">Reference proteome</keyword>
<organism evidence="2 3">
    <name type="scientific">Acanthaster planci</name>
    <name type="common">Crown-of-thorns starfish</name>
    <dbReference type="NCBI Taxonomy" id="133434"/>
    <lineage>
        <taxon>Eukaryota</taxon>
        <taxon>Metazoa</taxon>
        <taxon>Echinodermata</taxon>
        <taxon>Eleutherozoa</taxon>
        <taxon>Asterozoa</taxon>
        <taxon>Asteroidea</taxon>
        <taxon>Valvatacea</taxon>
        <taxon>Valvatida</taxon>
        <taxon>Acanthasteridae</taxon>
        <taxon>Acanthaster</taxon>
    </lineage>
</organism>
<gene>
    <name evidence="3" type="primary">LOC110980045</name>
</gene>
<dbReference type="AlphaFoldDB" id="A0A8B7YFL9"/>
<dbReference type="GeneID" id="110980045"/>